<dbReference type="RefSeq" id="WP_343850811.1">
    <property type="nucleotide sequence ID" value="NZ_BAAAFI010000008.1"/>
</dbReference>
<accession>A0ABP3YC43</accession>
<comment type="caution">
    <text evidence="1">The sequence shown here is derived from an EMBL/GenBank/DDBJ whole genome shotgun (WGS) entry which is preliminary data.</text>
</comment>
<organism evidence="1 2">
    <name type="scientific">Algoriphagus jejuensis</name>
    <dbReference type="NCBI Taxonomy" id="419934"/>
    <lineage>
        <taxon>Bacteria</taxon>
        <taxon>Pseudomonadati</taxon>
        <taxon>Bacteroidota</taxon>
        <taxon>Cytophagia</taxon>
        <taxon>Cytophagales</taxon>
        <taxon>Cyclobacteriaceae</taxon>
        <taxon>Algoriphagus</taxon>
    </lineage>
</organism>
<gene>
    <name evidence="1" type="ORF">GCM10009119_19030</name>
</gene>
<evidence type="ECO:0000313" key="1">
    <source>
        <dbReference type="EMBL" id="GAA0878935.1"/>
    </source>
</evidence>
<protein>
    <submittedName>
        <fullName evidence="1">Uncharacterized protein</fullName>
    </submittedName>
</protein>
<proteinExistence type="predicted"/>
<dbReference type="EMBL" id="BAAAFI010000008">
    <property type="protein sequence ID" value="GAA0878935.1"/>
    <property type="molecule type" value="Genomic_DNA"/>
</dbReference>
<sequence>MAEYLISVTSIIGRNLVDSDSNVYQTHPAEGSRRTTFDFLPIDKVQAYNPVEVMEKISAVHDVTVAQMAWVRLQPGVASKIIGAKTLP</sequence>
<name>A0ABP3YC43_9BACT</name>
<reference evidence="2" key="1">
    <citation type="journal article" date="2019" name="Int. J. Syst. Evol. Microbiol.">
        <title>The Global Catalogue of Microorganisms (GCM) 10K type strain sequencing project: providing services to taxonomists for standard genome sequencing and annotation.</title>
        <authorList>
            <consortium name="The Broad Institute Genomics Platform"/>
            <consortium name="The Broad Institute Genome Sequencing Center for Infectious Disease"/>
            <person name="Wu L."/>
            <person name="Ma J."/>
        </authorList>
    </citation>
    <scope>NUCLEOTIDE SEQUENCE [LARGE SCALE GENOMIC DNA]</scope>
    <source>
        <strain evidence="2">JCM 16112</strain>
    </source>
</reference>
<keyword evidence="2" id="KW-1185">Reference proteome</keyword>
<evidence type="ECO:0000313" key="2">
    <source>
        <dbReference type="Proteomes" id="UP001500469"/>
    </source>
</evidence>
<dbReference type="Proteomes" id="UP001500469">
    <property type="component" value="Unassembled WGS sequence"/>
</dbReference>